<reference evidence="2" key="2">
    <citation type="journal article" date="2022" name="Elife">
        <title>Obligate sexual reproduction of a homothallic fungus closely related to the Cryptococcus pathogenic species complex.</title>
        <authorList>
            <person name="Passer A.R."/>
            <person name="Clancey S.A."/>
            <person name="Shea T."/>
            <person name="David-Palma M."/>
            <person name="Averette A.F."/>
            <person name="Boekhout T."/>
            <person name="Porcel B.M."/>
            <person name="Nowrousian M."/>
            <person name="Cuomo C.A."/>
            <person name="Sun S."/>
            <person name="Heitman J."/>
            <person name="Coelho M.A."/>
        </authorList>
    </citation>
    <scope>NUCLEOTIDE SEQUENCE</scope>
    <source>
        <strain evidence="2">CBS 7841</strain>
    </source>
</reference>
<evidence type="ECO:0000259" key="1">
    <source>
        <dbReference type="PROSITE" id="PS51184"/>
    </source>
</evidence>
<dbReference type="EMBL" id="CP143790">
    <property type="protein sequence ID" value="WVN90525.1"/>
    <property type="molecule type" value="Genomic_DNA"/>
</dbReference>
<dbReference type="Pfam" id="PF13621">
    <property type="entry name" value="Cupin_8"/>
    <property type="match status" value="1"/>
</dbReference>
<dbReference type="SUPFAM" id="SSF51197">
    <property type="entry name" value="Clavaminate synthase-like"/>
    <property type="match status" value="1"/>
</dbReference>
<evidence type="ECO:0000313" key="3">
    <source>
        <dbReference type="Proteomes" id="UP000094043"/>
    </source>
</evidence>
<keyword evidence="3" id="KW-1185">Reference proteome</keyword>
<dbReference type="Proteomes" id="UP000094043">
    <property type="component" value="Chromosome 7"/>
</dbReference>
<proteinExistence type="predicted"/>
<dbReference type="KEGG" id="cdep:91089970"/>
<reference evidence="2" key="1">
    <citation type="submission" date="2016-06" db="EMBL/GenBank/DDBJ databases">
        <authorList>
            <person name="Cuomo C."/>
            <person name="Litvintseva A."/>
            <person name="Heitman J."/>
            <person name="Chen Y."/>
            <person name="Sun S."/>
            <person name="Springer D."/>
            <person name="Dromer F."/>
            <person name="Young S."/>
            <person name="Zeng Q."/>
            <person name="Chapman S."/>
            <person name="Gujja S."/>
            <person name="Saif S."/>
            <person name="Birren B."/>
        </authorList>
    </citation>
    <scope>NUCLEOTIDE SEQUENCE</scope>
    <source>
        <strain evidence="2">CBS 7841</strain>
    </source>
</reference>
<organism evidence="2 3">
    <name type="scientific">Cryptococcus depauperatus CBS 7841</name>
    <dbReference type="NCBI Taxonomy" id="1295531"/>
    <lineage>
        <taxon>Eukaryota</taxon>
        <taxon>Fungi</taxon>
        <taxon>Dikarya</taxon>
        <taxon>Basidiomycota</taxon>
        <taxon>Agaricomycotina</taxon>
        <taxon>Tremellomycetes</taxon>
        <taxon>Tremellales</taxon>
        <taxon>Cryptococcaceae</taxon>
        <taxon>Cryptococcus</taxon>
    </lineage>
</organism>
<dbReference type="GeneID" id="91089970"/>
<evidence type="ECO:0000313" key="2">
    <source>
        <dbReference type="EMBL" id="WVN90525.1"/>
    </source>
</evidence>
<dbReference type="InterPro" id="IPR041667">
    <property type="entry name" value="Cupin_8"/>
</dbReference>
<dbReference type="PROSITE" id="PS51184">
    <property type="entry name" value="JMJC"/>
    <property type="match status" value="1"/>
</dbReference>
<gene>
    <name evidence="2" type="ORF">L203_105761</name>
</gene>
<sequence length="359" mass="40539">MATIVAGAVGEGRQGWIGIIIEEARRRVKHTNVEPILKRVRPASFDMQPQVYSATSVPSSPLYAPAHIKILDIPPSITKYNSENYDQPFIIRGFLSDPKLSSFWPAIHRWKSVDYLLEIAGPGRVVPVETGRAYDDVDWGQSIVPFTEFLYQVGFHRSKDNGLSVATDSKPLYLAQYGLFQQFPELLRDITYPDYVWSSPPAPTSYPTYQPPKTEDGVILNVWVGSGNSEIISPAHTDPYFNCYAQVLGQKRVWLAPPSCSPYMYTYGSYNQSFESHNNGEGHNMSEQYMSNTSAVPILRPSESFDSLSLTFPAFFKEVWPHSREAVLNPGDILVMPPGWWHAMRGEGEEPVWSVSMWY</sequence>
<reference evidence="2" key="3">
    <citation type="submission" date="2024-01" db="EMBL/GenBank/DDBJ databases">
        <authorList>
            <person name="Coelho M.A."/>
            <person name="David-Palma M."/>
            <person name="Shea T."/>
            <person name="Sun S."/>
            <person name="Cuomo C.A."/>
            <person name="Heitman J."/>
        </authorList>
    </citation>
    <scope>NUCLEOTIDE SEQUENCE</scope>
    <source>
        <strain evidence="2">CBS 7841</strain>
    </source>
</reference>
<dbReference type="PANTHER" id="PTHR12461">
    <property type="entry name" value="HYPOXIA-INDUCIBLE FACTOR 1 ALPHA INHIBITOR-RELATED"/>
    <property type="match status" value="1"/>
</dbReference>
<dbReference type="PANTHER" id="PTHR12461:SF94">
    <property type="entry name" value="JMJC DOMAIN-CONTAINING PROTEIN"/>
    <property type="match status" value="1"/>
</dbReference>
<dbReference type="AlphaFoldDB" id="A0AAJ8M3G2"/>
<name>A0AAJ8M3G2_9TREE</name>
<dbReference type="Gene3D" id="2.60.120.650">
    <property type="entry name" value="Cupin"/>
    <property type="match status" value="1"/>
</dbReference>
<dbReference type="InterPro" id="IPR003347">
    <property type="entry name" value="JmjC_dom"/>
</dbReference>
<accession>A0AAJ8M3G2</accession>
<protein>
    <recommendedName>
        <fullName evidence="1">JmjC domain-containing protein</fullName>
    </recommendedName>
</protein>
<feature type="domain" description="JmjC" evidence="1">
    <location>
        <begin position="172"/>
        <end position="359"/>
    </location>
</feature>
<dbReference type="RefSeq" id="XP_066071225.1">
    <property type="nucleotide sequence ID" value="XM_066215128.1"/>
</dbReference>